<evidence type="ECO:0000313" key="7">
    <source>
        <dbReference type="EMBL" id="MFD2117237.1"/>
    </source>
</evidence>
<evidence type="ECO:0000256" key="3">
    <source>
        <dbReference type="ARBA" id="ARBA00022989"/>
    </source>
</evidence>
<feature type="transmembrane region" description="Helical" evidence="6">
    <location>
        <begin position="34"/>
        <end position="54"/>
    </location>
</feature>
<dbReference type="RefSeq" id="WP_377774213.1">
    <property type="nucleotide sequence ID" value="NZ_JBHUHO010000038.1"/>
</dbReference>
<evidence type="ECO:0000256" key="2">
    <source>
        <dbReference type="ARBA" id="ARBA00022692"/>
    </source>
</evidence>
<gene>
    <name evidence="7" type="ORF">ACFSJH_16025</name>
</gene>
<evidence type="ECO:0000256" key="5">
    <source>
        <dbReference type="ARBA" id="ARBA00023600"/>
    </source>
</evidence>
<comment type="similarity">
    <text evidence="5">Belongs to the bacteriophage holin family. Cp-1 holin subfamily.</text>
</comment>
<reference evidence="8" key="1">
    <citation type="journal article" date="2019" name="Int. J. Syst. Evol. Microbiol.">
        <title>The Global Catalogue of Microorganisms (GCM) 10K type strain sequencing project: providing services to taxonomists for standard genome sequencing and annotation.</title>
        <authorList>
            <consortium name="The Broad Institute Genomics Platform"/>
            <consortium name="The Broad Institute Genome Sequencing Center for Infectious Disease"/>
            <person name="Wu L."/>
            <person name="Ma J."/>
        </authorList>
    </citation>
    <scope>NUCLEOTIDE SEQUENCE [LARGE SCALE GENOMIC DNA]</scope>
    <source>
        <strain evidence="8">GH52</strain>
    </source>
</reference>
<keyword evidence="2 6" id="KW-0812">Transmembrane</keyword>
<evidence type="ECO:0000256" key="1">
    <source>
        <dbReference type="ARBA" id="ARBA00004141"/>
    </source>
</evidence>
<dbReference type="EMBL" id="JBHUHO010000038">
    <property type="protein sequence ID" value="MFD2117237.1"/>
    <property type="molecule type" value="Genomic_DNA"/>
</dbReference>
<keyword evidence="8" id="KW-1185">Reference proteome</keyword>
<comment type="caution">
    <text evidence="7">The sequence shown here is derived from an EMBL/GenBank/DDBJ whole genome shotgun (WGS) entry which is preliminary data.</text>
</comment>
<dbReference type="NCBIfam" id="TIGR01593">
    <property type="entry name" value="holin_tox_secr"/>
    <property type="match status" value="1"/>
</dbReference>
<feature type="transmembrane region" description="Helical" evidence="6">
    <location>
        <begin position="7"/>
        <end position="28"/>
    </location>
</feature>
<dbReference type="InterPro" id="IPR006480">
    <property type="entry name" value="Phage_holin_4_1"/>
</dbReference>
<evidence type="ECO:0000256" key="6">
    <source>
        <dbReference type="SAM" id="Phobius"/>
    </source>
</evidence>
<sequence>MISKELIYLDTIIKTIIAAGGAVISFLLGGWTQLMTVLVIFIAIDFLLGVTLAAKEGKAASRELWLGVTRKIGTLSIVAVAHMLDTIIGDAHLIRDAAIFFYLAGELLSLIENAGQLGVPIPPIISKAVEVLRGKGVEKE</sequence>
<dbReference type="Proteomes" id="UP001597362">
    <property type="component" value="Unassembled WGS sequence"/>
</dbReference>
<dbReference type="Pfam" id="PF05105">
    <property type="entry name" value="Phage_holin_4_1"/>
    <property type="match status" value="1"/>
</dbReference>
<protein>
    <submittedName>
        <fullName evidence="7">Holin family protein</fullName>
    </submittedName>
</protein>
<evidence type="ECO:0000313" key="8">
    <source>
        <dbReference type="Proteomes" id="UP001597362"/>
    </source>
</evidence>
<proteinExistence type="inferred from homology"/>
<keyword evidence="4 6" id="KW-0472">Membrane</keyword>
<evidence type="ECO:0000256" key="4">
    <source>
        <dbReference type="ARBA" id="ARBA00023136"/>
    </source>
</evidence>
<organism evidence="7 8">
    <name type="scientific">Paenibacillus yanchengensis</name>
    <dbReference type="NCBI Taxonomy" id="2035833"/>
    <lineage>
        <taxon>Bacteria</taxon>
        <taxon>Bacillati</taxon>
        <taxon>Bacillota</taxon>
        <taxon>Bacilli</taxon>
        <taxon>Bacillales</taxon>
        <taxon>Paenibacillaceae</taxon>
        <taxon>Paenibacillus</taxon>
    </lineage>
</organism>
<keyword evidence="3 6" id="KW-1133">Transmembrane helix</keyword>
<comment type="subcellular location">
    <subcellularLocation>
        <location evidence="1">Membrane</location>
        <topology evidence="1">Multi-pass membrane protein</topology>
    </subcellularLocation>
</comment>
<accession>A0ABW4YNT2</accession>
<name>A0ABW4YNT2_9BACL</name>